<evidence type="ECO:0000313" key="3">
    <source>
        <dbReference type="Proteomes" id="UP000887566"/>
    </source>
</evidence>
<organism evidence="3 4">
    <name type="scientific">Plectus sambesii</name>
    <dbReference type="NCBI Taxonomy" id="2011161"/>
    <lineage>
        <taxon>Eukaryota</taxon>
        <taxon>Metazoa</taxon>
        <taxon>Ecdysozoa</taxon>
        <taxon>Nematoda</taxon>
        <taxon>Chromadorea</taxon>
        <taxon>Plectida</taxon>
        <taxon>Plectina</taxon>
        <taxon>Plectoidea</taxon>
        <taxon>Plectidae</taxon>
        <taxon>Plectus</taxon>
    </lineage>
</organism>
<proteinExistence type="predicted"/>
<keyword evidence="3" id="KW-1185">Reference proteome</keyword>
<sequence>MPISELEKKWWGMNFNIAAEEMRRLKETPSEEEQLALYGLYKQALHGDIPSEDLYIRPNSDIWIQRKYDAWLAIKGKSQERAKEDYVQAAQEMIKKYGRTIVRSQWNSQVWTVDY</sequence>
<evidence type="ECO:0000313" key="4">
    <source>
        <dbReference type="WBParaSite" id="PSAMB.scaffold5835size10785.g27384.t1"/>
    </source>
</evidence>
<dbReference type="PROSITE" id="PS51228">
    <property type="entry name" value="ACB_2"/>
    <property type="match status" value="1"/>
</dbReference>
<reference evidence="4" key="1">
    <citation type="submission" date="2022-11" db="UniProtKB">
        <authorList>
            <consortium name="WormBaseParasite"/>
        </authorList>
    </citation>
    <scope>IDENTIFICATION</scope>
</reference>
<evidence type="ECO:0000259" key="2">
    <source>
        <dbReference type="PROSITE" id="PS51228"/>
    </source>
</evidence>
<dbReference type="PRINTS" id="PR00689">
    <property type="entry name" value="ACOABINDINGP"/>
</dbReference>
<dbReference type="SUPFAM" id="SSF47027">
    <property type="entry name" value="Acyl-CoA binding protein"/>
    <property type="match status" value="1"/>
</dbReference>
<accession>A0A914WZ95</accession>
<dbReference type="GO" id="GO:0000062">
    <property type="term" value="F:fatty-acyl-CoA binding"/>
    <property type="evidence" value="ECO:0007669"/>
    <property type="project" value="InterPro"/>
</dbReference>
<dbReference type="Gene3D" id="1.20.80.10">
    <property type="match status" value="1"/>
</dbReference>
<dbReference type="WBParaSite" id="PSAMB.scaffold5835size10785.g27384.t1">
    <property type="protein sequence ID" value="PSAMB.scaffold5835size10785.g27384.t1"/>
    <property type="gene ID" value="PSAMB.scaffold5835size10785.g27384"/>
</dbReference>
<keyword evidence="1" id="KW-0446">Lipid-binding</keyword>
<dbReference type="InterPro" id="IPR035984">
    <property type="entry name" value="Acyl-CoA-binding_sf"/>
</dbReference>
<dbReference type="InterPro" id="IPR000582">
    <property type="entry name" value="Acyl-CoA-binding_protein"/>
</dbReference>
<dbReference type="AlphaFoldDB" id="A0A914WZ95"/>
<dbReference type="InterPro" id="IPR014352">
    <property type="entry name" value="FERM/acyl-CoA-bd_prot_sf"/>
</dbReference>
<evidence type="ECO:0000256" key="1">
    <source>
        <dbReference type="ARBA" id="ARBA00023121"/>
    </source>
</evidence>
<name>A0A914WZ95_9BILA</name>
<dbReference type="PANTHER" id="PTHR23310:SF138">
    <property type="entry name" value="ACB DOMAIN-CONTAINING PROTEIN"/>
    <property type="match status" value="1"/>
</dbReference>
<feature type="domain" description="ACB" evidence="2">
    <location>
        <begin position="6"/>
        <end position="99"/>
    </location>
</feature>
<dbReference type="Pfam" id="PF00887">
    <property type="entry name" value="ACBP"/>
    <property type="match status" value="1"/>
</dbReference>
<dbReference type="PANTHER" id="PTHR23310">
    <property type="entry name" value="ACYL-COA-BINDING PROTEIN, ACBP"/>
    <property type="match status" value="1"/>
</dbReference>
<dbReference type="GO" id="GO:0006631">
    <property type="term" value="P:fatty acid metabolic process"/>
    <property type="evidence" value="ECO:0007669"/>
    <property type="project" value="TreeGrafter"/>
</dbReference>
<protein>
    <submittedName>
        <fullName evidence="4">ACB domain-containing protein</fullName>
    </submittedName>
</protein>
<dbReference type="Proteomes" id="UP000887566">
    <property type="component" value="Unplaced"/>
</dbReference>